<accession>A0A0F9EQM9</accession>
<gene>
    <name evidence="2" type="ORF">LCGC14_2123610</name>
</gene>
<proteinExistence type="predicted"/>
<reference evidence="2" key="1">
    <citation type="journal article" date="2015" name="Nature">
        <title>Complex archaea that bridge the gap between prokaryotes and eukaryotes.</title>
        <authorList>
            <person name="Spang A."/>
            <person name="Saw J.H."/>
            <person name="Jorgensen S.L."/>
            <person name="Zaremba-Niedzwiedzka K."/>
            <person name="Martijn J."/>
            <person name="Lind A.E."/>
            <person name="van Eijk R."/>
            <person name="Schleper C."/>
            <person name="Guy L."/>
            <person name="Ettema T.J."/>
        </authorList>
    </citation>
    <scope>NUCLEOTIDE SEQUENCE</scope>
</reference>
<feature type="compositionally biased region" description="Basic residues" evidence="1">
    <location>
        <begin position="53"/>
        <end position="63"/>
    </location>
</feature>
<protein>
    <submittedName>
        <fullName evidence="2">Uncharacterized protein</fullName>
    </submittedName>
</protein>
<evidence type="ECO:0000256" key="1">
    <source>
        <dbReference type="SAM" id="MobiDB-lite"/>
    </source>
</evidence>
<evidence type="ECO:0000313" key="2">
    <source>
        <dbReference type="EMBL" id="KKL68571.1"/>
    </source>
</evidence>
<dbReference type="EMBL" id="LAZR01026486">
    <property type="protein sequence ID" value="KKL68571.1"/>
    <property type="molecule type" value="Genomic_DNA"/>
</dbReference>
<feature type="non-terminal residue" evidence="2">
    <location>
        <position position="1"/>
    </location>
</feature>
<name>A0A0F9EQM9_9ZZZZ</name>
<feature type="region of interest" description="Disordered" evidence="1">
    <location>
        <begin position="1"/>
        <end position="84"/>
    </location>
</feature>
<comment type="caution">
    <text evidence="2">The sequence shown here is derived from an EMBL/GenBank/DDBJ whole genome shotgun (WGS) entry which is preliminary data.</text>
</comment>
<sequence>DEEGIFKEESGQYSQLKDGNWKSLEDEGANDNTRNPKKISDNLRSAVPASVPKAKKKRKKSLRLKYLGRTPGKKSKTGKEVINRMKAEGKIRSSFKGPEFQASDGEWYPLSEADMAHEPMDAVKYWNTTGRKHGAKSKQVRKWMLDSNNYTLDHYSLNRSAGAKLKERYEPPLG</sequence>
<feature type="compositionally biased region" description="Basic and acidic residues" evidence="1">
    <location>
        <begin position="1"/>
        <end position="10"/>
    </location>
</feature>
<organism evidence="2">
    <name type="scientific">marine sediment metagenome</name>
    <dbReference type="NCBI Taxonomy" id="412755"/>
    <lineage>
        <taxon>unclassified sequences</taxon>
        <taxon>metagenomes</taxon>
        <taxon>ecological metagenomes</taxon>
    </lineage>
</organism>
<dbReference type="AlphaFoldDB" id="A0A0F9EQM9"/>